<name>A0A6A5ZZ16_9PLEO</name>
<feature type="chain" id="PRO_5025627452" evidence="1">
    <location>
        <begin position="34"/>
        <end position="85"/>
    </location>
</feature>
<dbReference type="AlphaFoldDB" id="A0A6A5ZZ16"/>
<dbReference type="Proteomes" id="UP000799771">
    <property type="component" value="Unassembled WGS sequence"/>
</dbReference>
<gene>
    <name evidence="2" type="ORF">P153DRAFT_128193</name>
</gene>
<feature type="signal peptide" evidence="1">
    <location>
        <begin position="1"/>
        <end position="33"/>
    </location>
</feature>
<keyword evidence="1" id="KW-0732">Signal</keyword>
<dbReference type="GeneID" id="54402456"/>
<reference evidence="2" key="1">
    <citation type="journal article" date="2020" name="Stud. Mycol.">
        <title>101 Dothideomycetes genomes: a test case for predicting lifestyles and emergence of pathogens.</title>
        <authorList>
            <person name="Haridas S."/>
            <person name="Albert R."/>
            <person name="Binder M."/>
            <person name="Bloem J."/>
            <person name="Labutti K."/>
            <person name="Salamov A."/>
            <person name="Andreopoulos B."/>
            <person name="Baker S."/>
            <person name="Barry K."/>
            <person name="Bills G."/>
            <person name="Bluhm B."/>
            <person name="Cannon C."/>
            <person name="Castanera R."/>
            <person name="Culley D."/>
            <person name="Daum C."/>
            <person name="Ezra D."/>
            <person name="Gonzalez J."/>
            <person name="Henrissat B."/>
            <person name="Kuo A."/>
            <person name="Liang C."/>
            <person name="Lipzen A."/>
            <person name="Lutzoni F."/>
            <person name="Magnuson J."/>
            <person name="Mondo S."/>
            <person name="Nolan M."/>
            <person name="Ohm R."/>
            <person name="Pangilinan J."/>
            <person name="Park H.-J."/>
            <person name="Ramirez L."/>
            <person name="Alfaro M."/>
            <person name="Sun H."/>
            <person name="Tritt A."/>
            <person name="Yoshinaga Y."/>
            <person name="Zwiers L.-H."/>
            <person name="Turgeon B."/>
            <person name="Goodwin S."/>
            <person name="Spatafora J."/>
            <person name="Crous P."/>
            <person name="Grigoriev I."/>
        </authorList>
    </citation>
    <scope>NUCLEOTIDE SEQUENCE</scope>
    <source>
        <strain evidence="2">CBS 119687</strain>
    </source>
</reference>
<protein>
    <submittedName>
        <fullName evidence="2">Uncharacterized protein</fullName>
    </submittedName>
</protein>
<accession>A0A6A5ZZ16</accession>
<dbReference type="EMBL" id="ML977518">
    <property type="protein sequence ID" value="KAF2124809.1"/>
    <property type="molecule type" value="Genomic_DNA"/>
</dbReference>
<evidence type="ECO:0000313" key="3">
    <source>
        <dbReference type="Proteomes" id="UP000799771"/>
    </source>
</evidence>
<evidence type="ECO:0000313" key="2">
    <source>
        <dbReference type="EMBL" id="KAF2124809.1"/>
    </source>
</evidence>
<proteinExistence type="predicted"/>
<keyword evidence="3" id="KW-1185">Reference proteome</keyword>
<organism evidence="2 3">
    <name type="scientific">Dothidotthia symphoricarpi CBS 119687</name>
    <dbReference type="NCBI Taxonomy" id="1392245"/>
    <lineage>
        <taxon>Eukaryota</taxon>
        <taxon>Fungi</taxon>
        <taxon>Dikarya</taxon>
        <taxon>Ascomycota</taxon>
        <taxon>Pezizomycotina</taxon>
        <taxon>Dothideomycetes</taxon>
        <taxon>Pleosporomycetidae</taxon>
        <taxon>Pleosporales</taxon>
        <taxon>Dothidotthiaceae</taxon>
        <taxon>Dothidotthia</taxon>
    </lineage>
</organism>
<dbReference type="RefSeq" id="XP_033519202.1">
    <property type="nucleotide sequence ID" value="XM_033662024.1"/>
</dbReference>
<evidence type="ECO:0000256" key="1">
    <source>
        <dbReference type="SAM" id="SignalP"/>
    </source>
</evidence>
<sequence length="85" mass="9503">MAGITTCFDQTQELVLILFMLDMLLFEVTSSSALVTTPITQCLYIIIEHSRSANLPRGPKRQSRRSISNLQTHLGTYCTSSTTHI</sequence>